<evidence type="ECO:0000259" key="1">
    <source>
        <dbReference type="PROSITE" id="PS51085"/>
    </source>
</evidence>
<dbReference type="Pfam" id="PF00111">
    <property type="entry name" value="Fer2"/>
    <property type="match status" value="1"/>
</dbReference>
<dbReference type="Gene3D" id="3.10.20.30">
    <property type="match status" value="1"/>
</dbReference>
<keyword evidence="3" id="KW-1185">Reference proteome</keyword>
<dbReference type="OrthoDB" id="9806195at2"/>
<dbReference type="HOGENOM" id="CLU_082632_4_0_4"/>
<evidence type="ECO:0000313" key="3">
    <source>
        <dbReference type="Proteomes" id="UP000005336"/>
    </source>
</evidence>
<reference evidence="2 3" key="1">
    <citation type="submission" date="2011-06" db="EMBL/GenBank/DDBJ databases">
        <authorList>
            <person name="Muzny D."/>
            <person name="Qin X."/>
            <person name="Deng J."/>
            <person name="Jiang H."/>
            <person name="Liu Y."/>
            <person name="Qu J."/>
            <person name="Song X.-Z."/>
            <person name="Zhang L."/>
            <person name="Thornton R."/>
            <person name="Coyle M."/>
            <person name="Francisco L."/>
            <person name="Jackson L."/>
            <person name="Javaid M."/>
            <person name="Korchina V."/>
            <person name="Kovar C."/>
            <person name="Mata R."/>
            <person name="Mathew T."/>
            <person name="Ngo R."/>
            <person name="Nguyen L."/>
            <person name="Nguyen N."/>
            <person name="Okwuonu G."/>
            <person name="Ongeri F."/>
            <person name="Pham C."/>
            <person name="Simmons D."/>
            <person name="Wilczek-Boney K."/>
            <person name="Hale W."/>
            <person name="Jakkamsetti A."/>
            <person name="Pham P."/>
            <person name="Ruth R."/>
            <person name="San Lucas F."/>
            <person name="Warren J."/>
            <person name="Zhang J."/>
            <person name="Zhao Z."/>
            <person name="Zhou C."/>
            <person name="Zhu D."/>
            <person name="Lee S."/>
            <person name="Bess C."/>
            <person name="Blankenburg K."/>
            <person name="Forbes L."/>
            <person name="Fu Q."/>
            <person name="Gubbala S."/>
            <person name="Hirani K."/>
            <person name="Jayaseelan J.C."/>
            <person name="Lara F."/>
            <person name="Munidasa M."/>
            <person name="Palculict T."/>
            <person name="Patil S."/>
            <person name="Pu L.-L."/>
            <person name="Saada N."/>
            <person name="Tang L."/>
            <person name="Weissenberger G."/>
            <person name="Zhu Y."/>
            <person name="Hemphill L."/>
            <person name="Shang Y."/>
            <person name="Youmans B."/>
            <person name="Ayvaz T."/>
            <person name="Ross M."/>
            <person name="Santibanez J."/>
            <person name="Aqrawi P."/>
            <person name="Gross S."/>
            <person name="Joshi V."/>
            <person name="Fowler G."/>
            <person name="Nazareth L."/>
            <person name="Reid J."/>
            <person name="Worley K."/>
            <person name="Petrosino J."/>
            <person name="Highlander S."/>
            <person name="Gibbs R."/>
        </authorList>
    </citation>
    <scope>NUCLEOTIDE SEQUENCE [LARGE SCALE GENOMIC DNA]</scope>
    <source>
        <strain evidence="2 3">9715</strain>
    </source>
</reference>
<organism evidence="2 3">
    <name type="scientific">Neisseria wadsworthii 9715</name>
    <dbReference type="NCBI Taxonomy" id="1030841"/>
    <lineage>
        <taxon>Bacteria</taxon>
        <taxon>Pseudomonadati</taxon>
        <taxon>Pseudomonadota</taxon>
        <taxon>Betaproteobacteria</taxon>
        <taxon>Neisseriales</taxon>
        <taxon>Neisseriaceae</taxon>
        <taxon>Neisseria</taxon>
    </lineage>
</organism>
<dbReference type="RefSeq" id="WP_009115684.1">
    <property type="nucleotide sequence ID" value="NZ_JH165159.1"/>
</dbReference>
<dbReference type="PATRIC" id="fig|1030841.3.peg.528"/>
<dbReference type="AlphaFoldDB" id="G4CN79"/>
<dbReference type="STRING" id="1030841.HMPREF9370_0538"/>
<feature type="domain" description="2Fe-2S ferredoxin-type" evidence="1">
    <location>
        <begin position="3"/>
        <end position="100"/>
    </location>
</feature>
<dbReference type="InterPro" id="IPR012675">
    <property type="entry name" value="Beta-grasp_dom_sf"/>
</dbReference>
<dbReference type="EMBL" id="AGAZ01000026">
    <property type="protein sequence ID" value="EGZ49893.1"/>
    <property type="molecule type" value="Genomic_DNA"/>
</dbReference>
<dbReference type="InterPro" id="IPR006058">
    <property type="entry name" value="2Fe2S_fd_BS"/>
</dbReference>
<proteinExistence type="predicted"/>
<comment type="caution">
    <text evidence="2">The sequence shown here is derived from an EMBL/GenBank/DDBJ whole genome shotgun (WGS) entry which is preliminary data.</text>
</comment>
<accession>G4CN79</accession>
<dbReference type="PROSITE" id="PS51085">
    <property type="entry name" value="2FE2S_FER_2"/>
    <property type="match status" value="1"/>
</dbReference>
<dbReference type="SUPFAM" id="SSF54292">
    <property type="entry name" value="2Fe-2S ferredoxin-like"/>
    <property type="match status" value="1"/>
</dbReference>
<evidence type="ECO:0000313" key="2">
    <source>
        <dbReference type="EMBL" id="EGZ49893.1"/>
    </source>
</evidence>
<gene>
    <name evidence="2" type="ORF">HMPREF9370_0538</name>
</gene>
<dbReference type="Proteomes" id="UP000005336">
    <property type="component" value="Unassembled WGS sequence"/>
</dbReference>
<name>G4CN79_9NEIS</name>
<protein>
    <submittedName>
        <fullName evidence="2">Ferredoxin</fullName>
    </submittedName>
</protein>
<dbReference type="PROSITE" id="PS00197">
    <property type="entry name" value="2FE2S_FER_1"/>
    <property type="match status" value="1"/>
</dbReference>
<dbReference type="InterPro" id="IPR036010">
    <property type="entry name" value="2Fe-2S_ferredoxin-like_sf"/>
</dbReference>
<dbReference type="GO" id="GO:0051537">
    <property type="term" value="F:2 iron, 2 sulfur cluster binding"/>
    <property type="evidence" value="ECO:0007669"/>
    <property type="project" value="InterPro"/>
</dbReference>
<dbReference type="InterPro" id="IPR001041">
    <property type="entry name" value="2Fe-2S_ferredoxin-type"/>
</dbReference>
<sequence>MGYTVCIKDPSGSAACTRSITVYEGQTLLAASEQMGQHAISVGCRGGGCGVCRIRILSGCYRKKAMSKTHINEQDLAEGVVLACRVFPESDMEIVSEPPPPPYNPFI</sequence>